<feature type="transmembrane region" description="Helical" evidence="1">
    <location>
        <begin position="82"/>
        <end position="103"/>
    </location>
</feature>
<protein>
    <submittedName>
        <fullName evidence="2">DUF3667 domain-containing protein</fullName>
    </submittedName>
</protein>
<dbReference type="RefSeq" id="WP_154172228.1">
    <property type="nucleotide sequence ID" value="NZ_WJXZ01000001.1"/>
</dbReference>
<feature type="transmembrane region" description="Helical" evidence="1">
    <location>
        <begin position="207"/>
        <end position="227"/>
    </location>
</feature>
<gene>
    <name evidence="2" type="ORF">GJJ30_00970</name>
</gene>
<accession>A0A7K0ED90</accession>
<organism evidence="2 3">
    <name type="scientific">Larkinella terrae</name>
    <dbReference type="NCBI Taxonomy" id="2025311"/>
    <lineage>
        <taxon>Bacteria</taxon>
        <taxon>Pseudomonadati</taxon>
        <taxon>Bacteroidota</taxon>
        <taxon>Cytophagia</taxon>
        <taxon>Cytophagales</taxon>
        <taxon>Spirosomataceae</taxon>
        <taxon>Larkinella</taxon>
    </lineage>
</organism>
<keyword evidence="1" id="KW-1133">Transmembrane helix</keyword>
<name>A0A7K0ED90_9BACT</name>
<dbReference type="EMBL" id="WJXZ01000001">
    <property type="protein sequence ID" value="MRS59847.1"/>
    <property type="molecule type" value="Genomic_DNA"/>
</dbReference>
<feature type="transmembrane region" description="Helical" evidence="1">
    <location>
        <begin position="180"/>
        <end position="201"/>
    </location>
</feature>
<evidence type="ECO:0000313" key="3">
    <source>
        <dbReference type="Proteomes" id="UP000441754"/>
    </source>
</evidence>
<dbReference type="OrthoDB" id="7446256at2"/>
<dbReference type="Pfam" id="PF12412">
    <property type="entry name" value="DUF3667"/>
    <property type="match status" value="1"/>
</dbReference>
<feature type="transmembrane region" description="Helical" evidence="1">
    <location>
        <begin position="151"/>
        <end position="168"/>
    </location>
</feature>
<evidence type="ECO:0000313" key="2">
    <source>
        <dbReference type="EMBL" id="MRS59847.1"/>
    </source>
</evidence>
<reference evidence="2 3" key="1">
    <citation type="journal article" date="2018" name="Antonie Van Leeuwenhoek">
        <title>Larkinella terrae sp. nov., isolated from soil on Jeju Island, South Korea.</title>
        <authorList>
            <person name="Ten L.N."/>
            <person name="Jeon J."/>
            <person name="Park S.J."/>
            <person name="Park S."/>
            <person name="Lee S.Y."/>
            <person name="Kim M.K."/>
            <person name="Jung H.Y."/>
        </authorList>
    </citation>
    <scope>NUCLEOTIDE SEQUENCE [LARGE SCALE GENOMIC DNA]</scope>
    <source>
        <strain evidence="2 3">KCTC 52001</strain>
    </source>
</reference>
<dbReference type="InterPro" id="IPR022134">
    <property type="entry name" value="DUF3667"/>
</dbReference>
<keyword evidence="1" id="KW-0472">Membrane</keyword>
<feature type="transmembrane region" description="Helical" evidence="1">
    <location>
        <begin position="239"/>
        <end position="261"/>
    </location>
</feature>
<keyword evidence="3" id="KW-1185">Reference proteome</keyword>
<comment type="caution">
    <text evidence="2">The sequence shown here is derived from an EMBL/GenBank/DDBJ whole genome shotgun (WGS) entry which is preliminary data.</text>
</comment>
<dbReference type="Proteomes" id="UP000441754">
    <property type="component" value="Unassembled WGS sequence"/>
</dbReference>
<sequence>MSLTALKECPNCSATLEGTDKFCPNCGQTTSIHRFNLPHIFHEIFHAFTHADKGVLLLLKELAIRPGIVAREYILEGKRKKYFNPFTFLLLMVGLTLLVNSVFHPYTDRTQNLVKRAEAKQYRSEEMRQRMIGYAERQQNMQTFIEKKNNLIIFLSIPLMAFIFWLFFLRSGVNYAEHLVAQVFFTGFYALVVFVLLTPLLKTIPGFWRIQLLLHVVYLTIAYYRFLPGTRSFGLLKTLGASLLALMTWMVFSFGVGFLYIRYGG</sequence>
<keyword evidence="1" id="KW-0812">Transmembrane</keyword>
<dbReference type="AlphaFoldDB" id="A0A7K0ED90"/>
<evidence type="ECO:0000256" key="1">
    <source>
        <dbReference type="SAM" id="Phobius"/>
    </source>
</evidence>
<proteinExistence type="predicted"/>